<dbReference type="AlphaFoldDB" id="A0A183T9U5"/>
<keyword evidence="2" id="KW-1185">Reference proteome</keyword>
<evidence type="ECO:0000313" key="1">
    <source>
        <dbReference type="EMBL" id="VDL99630.1"/>
    </source>
</evidence>
<reference evidence="1 2" key="2">
    <citation type="submission" date="2018-11" db="EMBL/GenBank/DDBJ databases">
        <authorList>
            <consortium name="Pathogen Informatics"/>
        </authorList>
    </citation>
    <scope>NUCLEOTIDE SEQUENCE [LARGE SCALE GENOMIC DNA]</scope>
    <source>
        <strain evidence="1 2">NST_G2</strain>
    </source>
</reference>
<dbReference type="WBParaSite" id="SSLN_0001374601-mRNA-1">
    <property type="protein sequence ID" value="SSLN_0001374601-mRNA-1"/>
    <property type="gene ID" value="SSLN_0001374601"/>
</dbReference>
<evidence type="ECO:0000313" key="2">
    <source>
        <dbReference type="Proteomes" id="UP000275846"/>
    </source>
</evidence>
<reference evidence="3" key="1">
    <citation type="submission" date="2016-06" db="UniProtKB">
        <authorList>
            <consortium name="WormBaseParasite"/>
        </authorList>
    </citation>
    <scope>IDENTIFICATION</scope>
</reference>
<protein>
    <submittedName>
        <fullName evidence="1 3">Uncharacterized protein</fullName>
    </submittedName>
</protein>
<accession>A0A183T9U5</accession>
<organism evidence="3">
    <name type="scientific">Schistocephalus solidus</name>
    <name type="common">Tapeworm</name>
    <dbReference type="NCBI Taxonomy" id="70667"/>
    <lineage>
        <taxon>Eukaryota</taxon>
        <taxon>Metazoa</taxon>
        <taxon>Spiralia</taxon>
        <taxon>Lophotrochozoa</taxon>
        <taxon>Platyhelminthes</taxon>
        <taxon>Cestoda</taxon>
        <taxon>Eucestoda</taxon>
        <taxon>Diphyllobothriidea</taxon>
        <taxon>Diphyllobothriidae</taxon>
        <taxon>Schistocephalus</taxon>
    </lineage>
</organism>
<name>A0A183T9U5_SCHSO</name>
<evidence type="ECO:0000313" key="3">
    <source>
        <dbReference type="WBParaSite" id="SSLN_0001374601-mRNA-1"/>
    </source>
</evidence>
<gene>
    <name evidence="1" type="ORF">SSLN_LOCUS13245</name>
</gene>
<sequence>MHQQSDNSKLYVKFCQYSFGLPPLTPGINSITTTIIETTSKYSSPVTSTTTAAATALPPSAMETLF</sequence>
<proteinExistence type="predicted"/>
<dbReference type="Proteomes" id="UP000275846">
    <property type="component" value="Unassembled WGS sequence"/>
</dbReference>
<dbReference type="EMBL" id="UYSU01037932">
    <property type="protein sequence ID" value="VDL99630.1"/>
    <property type="molecule type" value="Genomic_DNA"/>
</dbReference>